<evidence type="ECO:0000313" key="9">
    <source>
        <dbReference type="EMBL" id="NML94708.1"/>
    </source>
</evidence>
<evidence type="ECO:0000259" key="7">
    <source>
        <dbReference type="PROSITE" id="PS50111"/>
    </source>
</evidence>
<feature type="domain" description="HAMP" evidence="8">
    <location>
        <begin position="269"/>
        <end position="315"/>
    </location>
</feature>
<dbReference type="InterPro" id="IPR004089">
    <property type="entry name" value="MCPsignal_dom"/>
</dbReference>
<dbReference type="PANTHER" id="PTHR43531">
    <property type="entry name" value="PROTEIN ICFG"/>
    <property type="match status" value="1"/>
</dbReference>
<accession>A0A7Y0BQT9</accession>
<dbReference type="Gene3D" id="1.10.287.950">
    <property type="entry name" value="Methyl-accepting chemotaxis protein"/>
    <property type="match status" value="1"/>
</dbReference>
<keyword evidence="6" id="KW-0812">Transmembrane</keyword>
<feature type="transmembrane region" description="Helical" evidence="6">
    <location>
        <begin position="180"/>
        <end position="202"/>
    </location>
</feature>
<comment type="similarity">
    <text evidence="3">Belongs to the methyl-accepting chemotaxis (MCP) protein family.</text>
</comment>
<dbReference type="SUPFAM" id="SSF58104">
    <property type="entry name" value="Methyl-accepting chemotaxis protein (MCP) signaling domain"/>
    <property type="match status" value="1"/>
</dbReference>
<feature type="domain" description="HAMP" evidence="8">
    <location>
        <begin position="207"/>
        <end position="260"/>
    </location>
</feature>
<keyword evidence="6" id="KW-0472">Membrane</keyword>
<evidence type="ECO:0000313" key="10">
    <source>
        <dbReference type="Proteomes" id="UP000583556"/>
    </source>
</evidence>
<evidence type="ECO:0000256" key="5">
    <source>
        <dbReference type="SAM" id="MobiDB-lite"/>
    </source>
</evidence>
<dbReference type="PROSITE" id="PS50111">
    <property type="entry name" value="CHEMOTAXIS_TRANSDUC_2"/>
    <property type="match status" value="1"/>
</dbReference>
<name>A0A7Y0BQT9_9SPHN</name>
<dbReference type="CDD" id="cd06225">
    <property type="entry name" value="HAMP"/>
    <property type="match status" value="1"/>
</dbReference>
<organism evidence="9 10">
    <name type="scientific">Novosphingobium olei</name>
    <dbReference type="NCBI Taxonomy" id="2728851"/>
    <lineage>
        <taxon>Bacteria</taxon>
        <taxon>Pseudomonadati</taxon>
        <taxon>Pseudomonadota</taxon>
        <taxon>Alphaproteobacteria</taxon>
        <taxon>Sphingomonadales</taxon>
        <taxon>Sphingomonadaceae</taxon>
        <taxon>Novosphingobium</taxon>
    </lineage>
</organism>
<evidence type="ECO:0000256" key="6">
    <source>
        <dbReference type="SAM" id="Phobius"/>
    </source>
</evidence>
<dbReference type="Pfam" id="PF00015">
    <property type="entry name" value="MCPsignal"/>
    <property type="match status" value="1"/>
</dbReference>
<comment type="subcellular location">
    <subcellularLocation>
        <location evidence="1">Membrane</location>
    </subcellularLocation>
</comment>
<keyword evidence="2" id="KW-0145">Chemotaxis</keyword>
<evidence type="ECO:0000256" key="3">
    <source>
        <dbReference type="ARBA" id="ARBA00029447"/>
    </source>
</evidence>
<dbReference type="SMART" id="SM00304">
    <property type="entry name" value="HAMP"/>
    <property type="match status" value="2"/>
</dbReference>
<dbReference type="InterPro" id="IPR003660">
    <property type="entry name" value="HAMP_dom"/>
</dbReference>
<proteinExistence type="inferred from homology"/>
<dbReference type="PROSITE" id="PS50885">
    <property type="entry name" value="HAMP"/>
    <property type="match status" value="2"/>
</dbReference>
<dbReference type="InterPro" id="IPR051310">
    <property type="entry name" value="MCP_chemotaxis"/>
</dbReference>
<keyword evidence="6" id="KW-1133">Transmembrane helix</keyword>
<dbReference type="RefSeq" id="WP_169493962.1">
    <property type="nucleotide sequence ID" value="NZ_JABBGM010000005.1"/>
</dbReference>
<dbReference type="SMART" id="SM00283">
    <property type="entry name" value="MA"/>
    <property type="match status" value="1"/>
</dbReference>
<evidence type="ECO:0000259" key="8">
    <source>
        <dbReference type="PROSITE" id="PS50885"/>
    </source>
</evidence>
<dbReference type="PANTHER" id="PTHR43531:SF11">
    <property type="entry name" value="METHYL-ACCEPTING CHEMOTAXIS PROTEIN 3"/>
    <property type="match status" value="1"/>
</dbReference>
<comment type="caution">
    <text evidence="9">The sequence shown here is derived from an EMBL/GenBank/DDBJ whole genome shotgun (WGS) entry which is preliminary data.</text>
</comment>
<dbReference type="GO" id="GO:0006935">
    <property type="term" value="P:chemotaxis"/>
    <property type="evidence" value="ECO:0007669"/>
    <property type="project" value="UniProtKB-KW"/>
</dbReference>
<feature type="transmembrane region" description="Helical" evidence="6">
    <location>
        <begin position="12"/>
        <end position="31"/>
    </location>
</feature>
<dbReference type="AlphaFoldDB" id="A0A7Y0BQT9"/>
<sequence length="600" mass="63469">MISRLARNGARALVAAMLVAILVSTGVVWFIRQGGPITARVSLQDELVADILPPPAFVVESYLHAALIVNDPSVAPAQKQELVEEHAEFLQRQNYWSEAPLPPEMRPSMDRTIATAEKFWAAVDNDFLPAVDAGDQVRAARAFHDELGPAYQRQHAEVQALVKLSADYKAKMAHGDNVRISLALGFLALLAAGLVAVLLWAARQVQHRVVAPLVETADVMTAMAHGDYDRPIEGITRNDEIGMMAQAIDVFRENGLARQRASEAQEALVAHLTAGLEHLARKDLEFRLTEPLPDGYDAIRLDYNAAVAALAEAMRSVRVGSTSVSSAIGEIRAASEDLAQRNEQQAARLADTAHSMDAITSSVRETAAGAGALQASMSEAHREASEGGEVVQRAIAAMAAIENSAREIGTIIAVIDGIAFQTNLLALNAGVEAARAGDAGKGFAVVANEVRALAQRSADAAQDIKALITTSADQVAQGVALVGDTGSKLEAIVGRVTEINALIGDIASAAHEQATNLAHVNGAVGEMDRMTQQNAAMVEQSSAATRSLSAEAERLSSLVSSFRTRDPESRPAVLARPGQHRRNSALEDASPAVPLALAVG</sequence>
<dbReference type="Pfam" id="PF00672">
    <property type="entry name" value="HAMP"/>
    <property type="match status" value="1"/>
</dbReference>
<dbReference type="CDD" id="cd11386">
    <property type="entry name" value="MCP_signal"/>
    <property type="match status" value="1"/>
</dbReference>
<dbReference type="GO" id="GO:0007165">
    <property type="term" value="P:signal transduction"/>
    <property type="evidence" value="ECO:0007669"/>
    <property type="project" value="UniProtKB-KW"/>
</dbReference>
<dbReference type="Gene3D" id="6.10.340.10">
    <property type="match status" value="1"/>
</dbReference>
<dbReference type="GO" id="GO:0016020">
    <property type="term" value="C:membrane"/>
    <property type="evidence" value="ECO:0007669"/>
    <property type="project" value="UniProtKB-SubCell"/>
</dbReference>
<gene>
    <name evidence="9" type="ORF">HHL27_13620</name>
</gene>
<evidence type="ECO:0000256" key="1">
    <source>
        <dbReference type="ARBA" id="ARBA00004370"/>
    </source>
</evidence>
<protein>
    <submittedName>
        <fullName evidence="9">Methyl-accepting chemotaxis protein</fullName>
    </submittedName>
</protein>
<feature type="domain" description="Methyl-accepting transducer" evidence="7">
    <location>
        <begin position="320"/>
        <end position="549"/>
    </location>
</feature>
<feature type="region of interest" description="Disordered" evidence="5">
    <location>
        <begin position="559"/>
        <end position="588"/>
    </location>
</feature>
<keyword evidence="10" id="KW-1185">Reference proteome</keyword>
<evidence type="ECO:0000256" key="4">
    <source>
        <dbReference type="PROSITE-ProRule" id="PRU00284"/>
    </source>
</evidence>
<keyword evidence="4" id="KW-0807">Transducer</keyword>
<dbReference type="Proteomes" id="UP000583556">
    <property type="component" value="Unassembled WGS sequence"/>
</dbReference>
<dbReference type="EMBL" id="JABBGM010000005">
    <property type="protein sequence ID" value="NML94708.1"/>
    <property type="molecule type" value="Genomic_DNA"/>
</dbReference>
<reference evidence="9 10" key="1">
    <citation type="submission" date="2020-04" db="EMBL/GenBank/DDBJ databases">
        <title>Novosphingobium sp. TW-4 isolated from soil.</title>
        <authorList>
            <person name="Dahal R.H."/>
            <person name="Chaudhary D.K."/>
        </authorList>
    </citation>
    <scope>NUCLEOTIDE SEQUENCE [LARGE SCALE GENOMIC DNA]</scope>
    <source>
        <strain evidence="9 10">TW-4</strain>
    </source>
</reference>
<evidence type="ECO:0000256" key="2">
    <source>
        <dbReference type="ARBA" id="ARBA00022500"/>
    </source>
</evidence>
<dbReference type="FunFam" id="1.10.287.950:FF:000001">
    <property type="entry name" value="Methyl-accepting chemotaxis sensory transducer"/>
    <property type="match status" value="1"/>
</dbReference>